<feature type="region of interest" description="Disordered" evidence="1">
    <location>
        <begin position="17"/>
        <end position="38"/>
    </location>
</feature>
<dbReference type="EMBL" id="VSRQ01000004">
    <property type="protein sequence ID" value="TYK48388.1"/>
    <property type="molecule type" value="Genomic_DNA"/>
</dbReference>
<feature type="transmembrane region" description="Helical" evidence="2">
    <location>
        <begin position="173"/>
        <end position="193"/>
    </location>
</feature>
<dbReference type="SUPFAM" id="SSF48317">
    <property type="entry name" value="Acid phosphatase/Vanadium-dependent haloperoxidase"/>
    <property type="match status" value="1"/>
</dbReference>
<dbReference type="Pfam" id="PF01569">
    <property type="entry name" value="PAP2"/>
    <property type="match status" value="1"/>
</dbReference>
<comment type="caution">
    <text evidence="4">The sequence shown here is derived from an EMBL/GenBank/DDBJ whole genome shotgun (WGS) entry which is preliminary data.</text>
</comment>
<sequence length="278" mass="29511">MRRWAASSTTIVTRASRISGPLRPSGGPFSPPCGGERRGAGNGPAVGWRSYGSLAAVMALVTLDVVVDGPLRQLDHAVHGFCDAHVRGRALEFVRGVSKLGQRGYLVRVIIPLSVVAAVRRRSLRYPAFAVLIAYALSLTQTGLKSVVPRSFPYGGVDVIGRYGDAYPSGHTLNGFVLVWVVLELLAAALPAVDGVLPARRRRDAALVAGVVTAAALTVSDQHWLTDVLFSLALGPVLLAWLVAAAPFERRRPLPAPLRSAAPATRTEAPRPGPERGR</sequence>
<evidence type="ECO:0000313" key="4">
    <source>
        <dbReference type="EMBL" id="TYK48388.1"/>
    </source>
</evidence>
<accession>A0A5D3FK25</accession>
<evidence type="ECO:0000256" key="1">
    <source>
        <dbReference type="SAM" id="MobiDB-lite"/>
    </source>
</evidence>
<dbReference type="Proteomes" id="UP000323505">
    <property type="component" value="Unassembled WGS sequence"/>
</dbReference>
<proteinExistence type="predicted"/>
<keyword evidence="2" id="KW-1133">Transmembrane helix</keyword>
<organism evidence="4 5">
    <name type="scientific">Actinomadura decatromicini</name>
    <dbReference type="NCBI Taxonomy" id="2604572"/>
    <lineage>
        <taxon>Bacteria</taxon>
        <taxon>Bacillati</taxon>
        <taxon>Actinomycetota</taxon>
        <taxon>Actinomycetes</taxon>
        <taxon>Streptosporangiales</taxon>
        <taxon>Thermomonosporaceae</taxon>
        <taxon>Actinomadura</taxon>
    </lineage>
</organism>
<keyword evidence="2" id="KW-0812">Transmembrane</keyword>
<dbReference type="InterPro" id="IPR000326">
    <property type="entry name" value="PAP2/HPO"/>
</dbReference>
<dbReference type="Gene3D" id="1.20.144.10">
    <property type="entry name" value="Phosphatidic acid phosphatase type 2/haloperoxidase"/>
    <property type="match status" value="1"/>
</dbReference>
<feature type="transmembrane region" description="Helical" evidence="2">
    <location>
        <begin position="205"/>
        <end position="222"/>
    </location>
</feature>
<evidence type="ECO:0000259" key="3">
    <source>
        <dbReference type="Pfam" id="PF01569"/>
    </source>
</evidence>
<dbReference type="InterPro" id="IPR036938">
    <property type="entry name" value="PAP2/HPO_sf"/>
</dbReference>
<keyword evidence="2" id="KW-0472">Membrane</keyword>
<feature type="domain" description="Phosphatidic acid phosphatase type 2/haloperoxidase" evidence="3">
    <location>
        <begin position="144"/>
        <end position="246"/>
    </location>
</feature>
<reference evidence="4 5" key="1">
    <citation type="submission" date="2019-08" db="EMBL/GenBank/DDBJ databases">
        <title>Actinomadura sp. nov. CYP1-5 isolated from mountain soil.</title>
        <authorList>
            <person name="Songsumanus A."/>
            <person name="Kuncharoen N."/>
            <person name="Kudo T."/>
            <person name="Yuki M."/>
            <person name="Igarashi Y."/>
            <person name="Tanasupawat S."/>
        </authorList>
    </citation>
    <scope>NUCLEOTIDE SEQUENCE [LARGE SCALE GENOMIC DNA]</scope>
    <source>
        <strain evidence="4 5">CYP1-5</strain>
    </source>
</reference>
<keyword evidence="5" id="KW-1185">Reference proteome</keyword>
<feature type="compositionally biased region" description="Low complexity" evidence="1">
    <location>
        <begin position="24"/>
        <end position="34"/>
    </location>
</feature>
<protein>
    <submittedName>
        <fullName evidence="4">Phosphatase PAP2 family protein</fullName>
    </submittedName>
</protein>
<evidence type="ECO:0000313" key="5">
    <source>
        <dbReference type="Proteomes" id="UP000323505"/>
    </source>
</evidence>
<feature type="transmembrane region" description="Helical" evidence="2">
    <location>
        <begin position="126"/>
        <end position="144"/>
    </location>
</feature>
<dbReference type="AlphaFoldDB" id="A0A5D3FK25"/>
<feature type="transmembrane region" description="Helical" evidence="2">
    <location>
        <begin position="228"/>
        <end position="248"/>
    </location>
</feature>
<feature type="region of interest" description="Disordered" evidence="1">
    <location>
        <begin position="257"/>
        <end position="278"/>
    </location>
</feature>
<feature type="compositionally biased region" description="Low complexity" evidence="1">
    <location>
        <begin position="257"/>
        <end position="267"/>
    </location>
</feature>
<evidence type="ECO:0000256" key="2">
    <source>
        <dbReference type="SAM" id="Phobius"/>
    </source>
</evidence>
<gene>
    <name evidence="4" type="ORF">FXF68_22425</name>
</gene>
<name>A0A5D3FK25_9ACTN</name>